<name>A0A8H5YTE0_9HYPO</name>
<dbReference type="AlphaFoldDB" id="A0A8H5YTE0"/>
<dbReference type="PANTHER" id="PTHR19959">
    <property type="entry name" value="KINESIN LIGHT CHAIN"/>
    <property type="match status" value="1"/>
</dbReference>
<reference evidence="1 2" key="1">
    <citation type="submission" date="2020-05" db="EMBL/GenBank/DDBJ databases">
        <title>Identification and distribution of gene clusters putatively required for synthesis of sphingolipid metabolism inhibitors in phylogenetically diverse species of the filamentous fungus Fusarium.</title>
        <authorList>
            <person name="Kim H.-S."/>
            <person name="Busman M."/>
            <person name="Brown D.W."/>
            <person name="Divon H."/>
            <person name="Uhlig S."/>
            <person name="Proctor R.H."/>
        </authorList>
    </citation>
    <scope>NUCLEOTIDE SEQUENCE [LARGE SCALE GENOMIC DNA]</scope>
    <source>
        <strain evidence="1 2">NRRL 26131</strain>
    </source>
</reference>
<protein>
    <submittedName>
        <fullName evidence="1">TPR domain-containing protein</fullName>
    </submittedName>
</protein>
<gene>
    <name evidence="1" type="ORF">FGLOB1_1577</name>
</gene>
<organism evidence="1 2">
    <name type="scientific">Fusarium globosum</name>
    <dbReference type="NCBI Taxonomy" id="78864"/>
    <lineage>
        <taxon>Eukaryota</taxon>
        <taxon>Fungi</taxon>
        <taxon>Dikarya</taxon>
        <taxon>Ascomycota</taxon>
        <taxon>Pezizomycotina</taxon>
        <taxon>Sordariomycetes</taxon>
        <taxon>Hypocreomycetidae</taxon>
        <taxon>Hypocreales</taxon>
        <taxon>Nectriaceae</taxon>
        <taxon>Fusarium</taxon>
        <taxon>Fusarium fujikuroi species complex</taxon>
    </lineage>
</organism>
<dbReference type="InterPro" id="IPR011990">
    <property type="entry name" value="TPR-like_helical_dom_sf"/>
</dbReference>
<accession>A0A8H5YTE0</accession>
<evidence type="ECO:0000313" key="1">
    <source>
        <dbReference type="EMBL" id="KAF5718523.1"/>
    </source>
</evidence>
<proteinExistence type="predicted"/>
<dbReference type="Gene3D" id="1.25.40.10">
    <property type="entry name" value="Tetratricopeptide repeat domain"/>
    <property type="match status" value="2"/>
</dbReference>
<dbReference type="Proteomes" id="UP000532311">
    <property type="component" value="Unassembled WGS sequence"/>
</dbReference>
<evidence type="ECO:0000313" key="2">
    <source>
        <dbReference type="Proteomes" id="UP000532311"/>
    </source>
</evidence>
<dbReference type="PANTHER" id="PTHR19959:SF119">
    <property type="entry name" value="FUNGAL LIPASE-LIKE DOMAIN-CONTAINING PROTEIN"/>
    <property type="match status" value="1"/>
</dbReference>
<keyword evidence="2" id="KW-1185">Reference proteome</keyword>
<sequence>MSVDHNKSLVYTRDTTDLEESISLARMAVECTLPNHPDYIQRLGNLSTQMATKSLQAQNIQHLEEPIAMTKRTLGFMPQIHPGFADYTHSLGHQYRDRFRQIGEFSDIKEAVALMKRSIQLTPGHDANLSGRLHDLALALGDKHLFPGQGSDIQAAIAMARRALELTPRDHEELPEGYIISASNLVPDTSEPKPSRTLTKLLILATRLRDKYESTRDTDVLDESVHAAREAIEVAPQDIAGTKLGDRLASLAWQLGARYARIGSLEDLKEAIAATPMEHKDRADSLVNLGIRLGLKYARTKETADLHESINVAQQAMTDDNPGRAVALEVLGIRLRNRYLRTSNLNDLSESLRMTREALEVTQLLSRRAGLFFNLPVKLRLKYLHTKAMEDMQQATCACRTAIKGTPNDDPNLARRLHVLGSQLRTQYSRTKVAVDLEEAV</sequence>
<comment type="caution">
    <text evidence="1">The sequence shown here is derived from an EMBL/GenBank/DDBJ whole genome shotgun (WGS) entry which is preliminary data.</text>
</comment>
<dbReference type="EMBL" id="JAAQPF010000051">
    <property type="protein sequence ID" value="KAF5718523.1"/>
    <property type="molecule type" value="Genomic_DNA"/>
</dbReference>